<evidence type="ECO:0000256" key="1">
    <source>
        <dbReference type="SAM" id="SignalP"/>
    </source>
</evidence>
<keyword evidence="4" id="KW-1185">Reference proteome</keyword>
<dbReference type="InterPro" id="IPR006626">
    <property type="entry name" value="PbH1"/>
</dbReference>
<name>A0AA90H8I5_9ACTN</name>
<comment type="caution">
    <text evidence="3">The sequence shown here is derived from an EMBL/GenBank/DDBJ whole genome shotgun (WGS) entry which is preliminary data.</text>
</comment>
<gene>
    <name evidence="2" type="ORF">POF43_013840</name>
    <name evidence="3" type="ORF">POF50_026405</name>
</gene>
<dbReference type="RefSeq" id="WP_271315367.1">
    <property type="nucleotide sequence ID" value="NZ_JAAGKO020000017.1"/>
</dbReference>
<dbReference type="InterPro" id="IPR012334">
    <property type="entry name" value="Pectin_lyas_fold"/>
</dbReference>
<dbReference type="EMBL" id="JAAGKO020000017">
    <property type="protein sequence ID" value="MDI5963784.1"/>
    <property type="molecule type" value="Genomic_DNA"/>
</dbReference>
<dbReference type="SMART" id="SM00710">
    <property type="entry name" value="PbH1"/>
    <property type="match status" value="6"/>
</dbReference>
<sequence>MTTRTRRISLLATAALLPLGVLAATGASAATPAASGTTIAVSTSAELTSALASVKAGDTISLAGGVTYSGAFDATTSGTSSAPITLTGPSSAILTNSDSSGDLGTGYGFHLEAGYWNLTGFSVDDSAKGVVLDGADHDVLDGLTVHDIGDEGIHLRAFSSDDVVENSTVHDTGLKDAGYGEGVYIGSAKSNWKTYTDGNPDLSDDDRITGNTFGPNVAAENIDAKEATVGGTISGNTFSGKGESGANSSTDVVAVKGNDYTVSGNTMSDGLVDGFEVEQLVDGSGCGNVFTQNDIDLGASGYGFNVKDQKKCASDPNVVGTSNTVTAAGDGAASIPETSGE</sequence>
<feature type="chain" id="PRO_5041643413" evidence="1">
    <location>
        <begin position="24"/>
        <end position="341"/>
    </location>
</feature>
<reference evidence="3 4" key="1">
    <citation type="submission" date="2023-05" db="EMBL/GenBank/DDBJ databases">
        <title>Streptantibioticus silvisoli sp. nov., acidotolerant actinomycetes 1 from pine litter.</title>
        <authorList>
            <person name="Swiecimska M."/>
            <person name="Golinska P."/>
            <person name="Sangal V."/>
            <person name="Wachnowicz B."/>
            <person name="Goodfellow M."/>
        </authorList>
    </citation>
    <scope>NUCLEOTIDE SEQUENCE</scope>
    <source>
        <strain evidence="3">SL13</strain>
        <strain evidence="2 4">SL54</strain>
    </source>
</reference>
<dbReference type="SUPFAM" id="SSF51126">
    <property type="entry name" value="Pectin lyase-like"/>
    <property type="match status" value="1"/>
</dbReference>
<dbReference type="AlphaFoldDB" id="A0AA90H8I5"/>
<dbReference type="Gene3D" id="2.160.20.10">
    <property type="entry name" value="Single-stranded right-handed beta-helix, Pectin lyase-like"/>
    <property type="match status" value="1"/>
</dbReference>
<feature type="signal peptide" evidence="1">
    <location>
        <begin position="1"/>
        <end position="23"/>
    </location>
</feature>
<dbReference type="EMBL" id="JABXJJ020000037">
    <property type="protein sequence ID" value="MDI5972833.1"/>
    <property type="molecule type" value="Genomic_DNA"/>
</dbReference>
<accession>A0AA90H8I5</accession>
<dbReference type="Proteomes" id="UP001156398">
    <property type="component" value="Unassembled WGS sequence"/>
</dbReference>
<organism evidence="3">
    <name type="scientific">Streptantibioticus silvisoli</name>
    <dbReference type="NCBI Taxonomy" id="2705255"/>
    <lineage>
        <taxon>Bacteria</taxon>
        <taxon>Bacillati</taxon>
        <taxon>Actinomycetota</taxon>
        <taxon>Actinomycetes</taxon>
        <taxon>Kitasatosporales</taxon>
        <taxon>Streptomycetaceae</taxon>
        <taxon>Streptantibioticus</taxon>
    </lineage>
</organism>
<keyword evidence="1" id="KW-0732">Signal</keyword>
<dbReference type="InterPro" id="IPR011050">
    <property type="entry name" value="Pectin_lyase_fold/virulence"/>
</dbReference>
<evidence type="ECO:0000313" key="3">
    <source>
        <dbReference type="EMBL" id="MDI5972833.1"/>
    </source>
</evidence>
<protein>
    <submittedName>
        <fullName evidence="3">Right-handed parallel beta-helix repeat-containing protein</fullName>
    </submittedName>
</protein>
<evidence type="ECO:0000313" key="4">
    <source>
        <dbReference type="Proteomes" id="UP001156398"/>
    </source>
</evidence>
<evidence type="ECO:0000313" key="2">
    <source>
        <dbReference type="EMBL" id="MDI5963784.1"/>
    </source>
</evidence>
<proteinExistence type="predicted"/>